<dbReference type="Proteomes" id="UP000179334">
    <property type="component" value="Unassembled WGS sequence"/>
</dbReference>
<gene>
    <name evidence="1" type="ORF">A2V91_05585</name>
</gene>
<dbReference type="EMBL" id="MFSR01000001">
    <property type="protein sequence ID" value="OGI41141.1"/>
    <property type="molecule type" value="Genomic_DNA"/>
</dbReference>
<dbReference type="AlphaFoldDB" id="A0A1F6T7M7"/>
<evidence type="ECO:0000313" key="1">
    <source>
        <dbReference type="EMBL" id="OGI41141.1"/>
    </source>
</evidence>
<proteinExistence type="predicted"/>
<protein>
    <submittedName>
        <fullName evidence="1">Uncharacterized protein</fullName>
    </submittedName>
</protein>
<evidence type="ECO:0000313" key="2">
    <source>
        <dbReference type="Proteomes" id="UP000179334"/>
    </source>
</evidence>
<name>A0A1F6T7M7_9PROT</name>
<reference evidence="1 2" key="1">
    <citation type="journal article" date="2016" name="Nat. Commun.">
        <title>Thousands of microbial genomes shed light on interconnected biogeochemical processes in an aquifer system.</title>
        <authorList>
            <person name="Anantharaman K."/>
            <person name="Brown C.T."/>
            <person name="Hug L.A."/>
            <person name="Sharon I."/>
            <person name="Castelle C.J."/>
            <person name="Probst A.J."/>
            <person name="Thomas B.C."/>
            <person name="Singh A."/>
            <person name="Wilkins M.J."/>
            <person name="Karaoz U."/>
            <person name="Brodie E.L."/>
            <person name="Williams K.H."/>
            <person name="Hubbard S.S."/>
            <person name="Banfield J.F."/>
        </authorList>
    </citation>
    <scope>NUCLEOTIDE SEQUENCE [LARGE SCALE GENOMIC DNA]</scope>
</reference>
<sequence length="66" mass="7095">MTRQPEQGSAQAGIGNRVRGLFQQPGGCGREGGSLVRSRGRLFRGDDAYLDILERGPVRVLAAQVL</sequence>
<comment type="caution">
    <text evidence="1">The sequence shown here is derived from an EMBL/GenBank/DDBJ whole genome shotgun (WGS) entry which is preliminary data.</text>
</comment>
<organism evidence="1 2">
    <name type="scientific">Candidatus Muproteobacteria bacterium RBG_16_64_10</name>
    <dbReference type="NCBI Taxonomy" id="1817757"/>
    <lineage>
        <taxon>Bacteria</taxon>
        <taxon>Pseudomonadati</taxon>
        <taxon>Pseudomonadota</taxon>
        <taxon>Candidatus Muproteobacteria</taxon>
    </lineage>
</organism>
<accession>A0A1F6T7M7</accession>